<dbReference type="GO" id="GO:0000209">
    <property type="term" value="P:protein polyubiquitination"/>
    <property type="evidence" value="ECO:0007669"/>
    <property type="project" value="TreeGrafter"/>
</dbReference>
<keyword evidence="15" id="KW-1185">Reference proteome</keyword>
<dbReference type="InterPro" id="IPR003613">
    <property type="entry name" value="Ubox_domain"/>
</dbReference>
<evidence type="ECO:0000256" key="11">
    <source>
        <dbReference type="SAM" id="Coils"/>
    </source>
</evidence>
<keyword evidence="8" id="KW-0833">Ubl conjugation pathway</keyword>
<feature type="compositionally biased region" description="Polar residues" evidence="12">
    <location>
        <begin position="68"/>
        <end position="94"/>
    </location>
</feature>
<dbReference type="Proteomes" id="UP001251528">
    <property type="component" value="Unassembled WGS sequence"/>
</dbReference>
<dbReference type="GO" id="GO:0000151">
    <property type="term" value="C:ubiquitin ligase complex"/>
    <property type="evidence" value="ECO:0007669"/>
    <property type="project" value="InterPro"/>
</dbReference>
<keyword evidence="9" id="KW-0697">Rotamase</keyword>
<evidence type="ECO:0000313" key="15">
    <source>
        <dbReference type="Proteomes" id="UP001251528"/>
    </source>
</evidence>
<evidence type="ECO:0000256" key="6">
    <source>
        <dbReference type="ARBA" id="ARBA00022490"/>
    </source>
</evidence>
<dbReference type="InterPro" id="IPR045132">
    <property type="entry name" value="UBE4"/>
</dbReference>
<comment type="catalytic activity">
    <reaction evidence="1">
        <text>S-ubiquitinyl-[E2 ubiquitin-conjugating enzyme]-L-cysteine + [acceptor protein]-L-lysine = [E2 ubiquitin-conjugating enzyme]-L-cysteine + N(6)-ubiquitinyl-[acceptor protein]-L-lysine.</text>
        <dbReference type="EC" id="2.3.2.27"/>
    </reaction>
</comment>
<keyword evidence="7 14" id="KW-0808">Transferase</keyword>
<feature type="domain" description="U-box" evidence="13">
    <location>
        <begin position="1002"/>
        <end position="1075"/>
    </location>
</feature>
<dbReference type="InterPro" id="IPR013083">
    <property type="entry name" value="Znf_RING/FYVE/PHD"/>
</dbReference>
<dbReference type="PANTHER" id="PTHR13931">
    <property type="entry name" value="UBIQUITINATION FACTOR E4"/>
    <property type="match status" value="1"/>
</dbReference>
<evidence type="ECO:0000256" key="1">
    <source>
        <dbReference type="ARBA" id="ARBA00000900"/>
    </source>
</evidence>
<comment type="pathway">
    <text evidence="4">Protein modification; protein ubiquitination.</text>
</comment>
<evidence type="ECO:0000256" key="7">
    <source>
        <dbReference type="ARBA" id="ARBA00022679"/>
    </source>
</evidence>
<dbReference type="Pfam" id="PF04564">
    <property type="entry name" value="U-box"/>
    <property type="match status" value="1"/>
</dbReference>
<dbReference type="InterPro" id="IPR019474">
    <property type="entry name" value="Ub_conjug_fac_E4_core"/>
</dbReference>
<reference evidence="14" key="1">
    <citation type="submission" date="2023-06" db="EMBL/GenBank/DDBJ databases">
        <title>Conoideocrella luteorostrata (Hypocreales: Clavicipitaceae), a potential biocontrol fungus for elongate hemlock scale in United States Christmas tree production areas.</title>
        <authorList>
            <person name="Barrett H."/>
            <person name="Lovett B."/>
            <person name="Macias A.M."/>
            <person name="Stajich J.E."/>
            <person name="Kasson M.T."/>
        </authorList>
    </citation>
    <scope>NUCLEOTIDE SEQUENCE</scope>
    <source>
        <strain evidence="14">ARSEF 14590</strain>
    </source>
</reference>
<sequence length="1090" mass="123609">MDPNQQPPGSGPDAPDKEQMERATRKPSESESDNATDQPSSSSPSQTSKLQASETSAPKQKINITPAMKSSPNPFTQLGVPSTQVLGDQSSSAGSPRPSRKRHATEVDAGDSEHAARKLNPQPAQQQRQESDDDYTNRMLSQIFLISVNPHHMTNSQGQRLAFLPNLNQELNDSGEPLKLSMGILDQAIIESCTMWASNLPLFDYLLPCWKRAVKSATTAKNTSPQRLEVLEEAKRLCMSNCLFALTMPVLYERDPNAKHDTLVPYLLKGIQDEGGLCFDFIKEAIKRFDEDEAFPALFNAAMVELSGQLSALSLGDDYKPYVQALLTYTRFPVLITNLAQHPCFNMAQSAHGIEKHTILGPFFRISPLQSEAIKSYFPGARSLDRARIANAQESLRMVLRAHQDDLFVIANAFIRAGPDTRSRTLNWFSYIMNTNHKRRAIQVDPREVASDGFMLNVTTVLDRFCEPFMDNDFSKVDKIDVRYFKRQPRVDIKDETKLNADQAAADQYYAEKDEGESNFISEAFFLALAAHHYGSESLNSQLKNLDREIKYLEKHIRAMEAERPKLANSPHQLQLFEATLKRHTNVLEKTIALKYAIEGALLDERMQSTSLRFMRYVAVWLLRLATGSNYKPGLESQMIKLPLSEENTEAFACLPEYALQNIVDNFRFIFRWLPKILPSAIGEEMIALCITFLRSSELIKNPYLKSSLVSLLFSGTWPFMHLKKGVLGDQLMVLPFANDYLLHALMKFYIECESTGANTAFYDKFNIRYEIFQVIKCVWGNDVYKQQLTRESKTNRDFFVQFVNMLLNDATYVLDEAFTKFPKMRTLELELQNPSLSAEDRQKKEEELQTLGGQASSYMQLANETLEMMKLFTKALSDSFTMPEIVSRLASMLNYNIETLAGKKAAAELSISNKDKYHFRPIQLISDFVDIYLHLGYSPVFVDAVAADGRSYKPEVLDRVTRILTTKNQKEPGDMAKWEKVKSKFAEAKLQLDQAELDLGDIPAEFEDPIMGDLMKDPVLLPSRHIVDRSTIVQHLLSDAKDPFTRQPMTIDDAIPQDDLKEKIAKWREERVEIAKNKIAGEKMDTTEG</sequence>
<dbReference type="Gene3D" id="3.30.40.10">
    <property type="entry name" value="Zinc/RING finger domain, C3HC4 (zinc finger)"/>
    <property type="match status" value="1"/>
</dbReference>
<feature type="compositionally biased region" description="Basic and acidic residues" evidence="12">
    <location>
        <begin position="14"/>
        <end position="29"/>
    </location>
</feature>
<keyword evidence="14" id="KW-0012">Acyltransferase</keyword>
<dbReference type="Pfam" id="PF10408">
    <property type="entry name" value="Ufd2P_core"/>
    <property type="match status" value="1"/>
</dbReference>
<dbReference type="GO" id="GO:0005737">
    <property type="term" value="C:cytoplasm"/>
    <property type="evidence" value="ECO:0007669"/>
    <property type="project" value="UniProtKB-SubCell"/>
</dbReference>
<evidence type="ECO:0000256" key="5">
    <source>
        <dbReference type="ARBA" id="ARBA00007434"/>
    </source>
</evidence>
<dbReference type="PROSITE" id="PS51698">
    <property type="entry name" value="U_BOX"/>
    <property type="match status" value="1"/>
</dbReference>
<name>A0AAJ0CN73_9HYPO</name>
<feature type="coiled-coil region" evidence="11">
    <location>
        <begin position="536"/>
        <end position="563"/>
    </location>
</feature>
<evidence type="ECO:0000256" key="2">
    <source>
        <dbReference type="ARBA" id="ARBA00004123"/>
    </source>
</evidence>
<accession>A0AAJ0CN73</accession>
<dbReference type="GO" id="GO:0034450">
    <property type="term" value="F:ubiquitin-ubiquitin ligase activity"/>
    <property type="evidence" value="ECO:0007669"/>
    <property type="project" value="InterPro"/>
</dbReference>
<dbReference type="PANTHER" id="PTHR13931:SF2">
    <property type="entry name" value="UBIQUITIN CONJUGATION FACTOR E4 B"/>
    <property type="match status" value="1"/>
</dbReference>
<evidence type="ECO:0000256" key="12">
    <source>
        <dbReference type="SAM" id="MobiDB-lite"/>
    </source>
</evidence>
<feature type="region of interest" description="Disordered" evidence="12">
    <location>
        <begin position="1"/>
        <end position="133"/>
    </location>
</feature>
<evidence type="ECO:0000313" key="14">
    <source>
        <dbReference type="EMBL" id="KAK2596725.1"/>
    </source>
</evidence>
<evidence type="ECO:0000256" key="10">
    <source>
        <dbReference type="ARBA" id="ARBA00023242"/>
    </source>
</evidence>
<feature type="compositionally biased region" description="Low complexity" evidence="12">
    <location>
        <begin position="38"/>
        <end position="48"/>
    </location>
</feature>
<evidence type="ECO:0000256" key="4">
    <source>
        <dbReference type="ARBA" id="ARBA00004906"/>
    </source>
</evidence>
<proteinExistence type="inferred from homology"/>
<evidence type="ECO:0000256" key="8">
    <source>
        <dbReference type="ARBA" id="ARBA00022786"/>
    </source>
</evidence>
<keyword evidence="11" id="KW-0175">Coiled coil</keyword>
<dbReference type="EMBL" id="JASWJB010000111">
    <property type="protein sequence ID" value="KAK2596725.1"/>
    <property type="molecule type" value="Genomic_DNA"/>
</dbReference>
<evidence type="ECO:0000256" key="9">
    <source>
        <dbReference type="ARBA" id="ARBA00023110"/>
    </source>
</evidence>
<comment type="similarity">
    <text evidence="5">Belongs to the ubiquitin conjugation factor E4 family.</text>
</comment>
<keyword evidence="9" id="KW-0413">Isomerase</keyword>
<comment type="caution">
    <text evidence="14">The sequence shown here is derived from an EMBL/GenBank/DDBJ whole genome shotgun (WGS) entry which is preliminary data.</text>
</comment>
<feature type="compositionally biased region" description="Polar residues" evidence="12">
    <location>
        <begin position="49"/>
        <end position="58"/>
    </location>
</feature>
<comment type="subcellular location">
    <subcellularLocation>
        <location evidence="3">Cytoplasm</location>
    </subcellularLocation>
    <subcellularLocation>
        <location evidence="2">Nucleus</location>
    </subcellularLocation>
</comment>
<organism evidence="14 15">
    <name type="scientific">Conoideocrella luteorostrata</name>
    <dbReference type="NCBI Taxonomy" id="1105319"/>
    <lineage>
        <taxon>Eukaryota</taxon>
        <taxon>Fungi</taxon>
        <taxon>Dikarya</taxon>
        <taxon>Ascomycota</taxon>
        <taxon>Pezizomycotina</taxon>
        <taxon>Sordariomycetes</taxon>
        <taxon>Hypocreomycetidae</taxon>
        <taxon>Hypocreales</taxon>
        <taxon>Clavicipitaceae</taxon>
        <taxon>Conoideocrella</taxon>
    </lineage>
</organism>
<dbReference type="GO" id="GO:0003755">
    <property type="term" value="F:peptidyl-prolyl cis-trans isomerase activity"/>
    <property type="evidence" value="ECO:0007669"/>
    <property type="project" value="UniProtKB-KW"/>
</dbReference>
<dbReference type="FunFam" id="3.30.40.10:FF:000055">
    <property type="entry name" value="Ubiquitin conjugation factor e4 a"/>
    <property type="match status" value="1"/>
</dbReference>
<feature type="compositionally biased region" description="Pro residues" evidence="12">
    <location>
        <begin position="1"/>
        <end position="10"/>
    </location>
</feature>
<evidence type="ECO:0000259" key="13">
    <source>
        <dbReference type="PROSITE" id="PS51698"/>
    </source>
</evidence>
<dbReference type="GO" id="GO:0005634">
    <property type="term" value="C:nucleus"/>
    <property type="evidence" value="ECO:0007669"/>
    <property type="project" value="UniProtKB-SubCell"/>
</dbReference>
<evidence type="ECO:0000256" key="3">
    <source>
        <dbReference type="ARBA" id="ARBA00004496"/>
    </source>
</evidence>
<protein>
    <submittedName>
        <fullName evidence="14">Ubiquitin conjugation factor E4</fullName>
        <ecNumber evidence="14">2.3.2.27</ecNumber>
    </submittedName>
</protein>
<dbReference type="GO" id="GO:0036503">
    <property type="term" value="P:ERAD pathway"/>
    <property type="evidence" value="ECO:0007669"/>
    <property type="project" value="InterPro"/>
</dbReference>
<keyword evidence="6" id="KW-0963">Cytoplasm</keyword>
<keyword evidence="10" id="KW-0539">Nucleus</keyword>
<gene>
    <name evidence="14" type="primary">UFD2</name>
    <name evidence="14" type="ORF">QQS21_006180</name>
</gene>
<dbReference type="EC" id="2.3.2.27" evidence="14"/>
<dbReference type="SMART" id="SM00504">
    <property type="entry name" value="Ubox"/>
    <property type="match status" value="1"/>
</dbReference>
<dbReference type="GO" id="GO:0006511">
    <property type="term" value="P:ubiquitin-dependent protein catabolic process"/>
    <property type="evidence" value="ECO:0007669"/>
    <property type="project" value="InterPro"/>
</dbReference>
<dbReference type="SUPFAM" id="SSF57850">
    <property type="entry name" value="RING/U-box"/>
    <property type="match status" value="1"/>
</dbReference>
<dbReference type="AlphaFoldDB" id="A0AAJ0CN73"/>